<reference evidence="12 13" key="1">
    <citation type="submission" date="2019-12" db="EMBL/GenBank/DDBJ databases">
        <title>Paenibacillus sp. nov., an endophytic bacterium isolated from the stem of Dendrobium.</title>
        <authorList>
            <person name="Zhao R."/>
        </authorList>
    </citation>
    <scope>NUCLEOTIDE SEQUENCE [LARGE SCALE GENOMIC DNA]</scope>
    <source>
        <strain evidence="12 13">HJL G12</strain>
    </source>
</reference>
<dbReference type="GO" id="GO:0000155">
    <property type="term" value="F:phosphorelay sensor kinase activity"/>
    <property type="evidence" value="ECO:0007669"/>
    <property type="project" value="InterPro"/>
</dbReference>
<dbReference type="InterPro" id="IPR003661">
    <property type="entry name" value="HisK_dim/P_dom"/>
</dbReference>
<keyword evidence="5" id="KW-0547">Nucleotide-binding</keyword>
<dbReference type="InterPro" id="IPR004358">
    <property type="entry name" value="Sig_transdc_His_kin-like_C"/>
</dbReference>
<evidence type="ECO:0000313" key="13">
    <source>
        <dbReference type="Proteomes" id="UP000460318"/>
    </source>
</evidence>
<evidence type="ECO:0000256" key="5">
    <source>
        <dbReference type="ARBA" id="ARBA00022741"/>
    </source>
</evidence>
<comment type="catalytic activity">
    <reaction evidence="1">
        <text>ATP + protein L-histidine = ADP + protein N-phospho-L-histidine.</text>
        <dbReference type="EC" id="2.7.13.3"/>
    </reaction>
</comment>
<evidence type="ECO:0000256" key="7">
    <source>
        <dbReference type="ARBA" id="ARBA00022840"/>
    </source>
</evidence>
<dbReference type="SUPFAM" id="SSF55874">
    <property type="entry name" value="ATPase domain of HSP90 chaperone/DNA topoisomerase II/histidine kinase"/>
    <property type="match status" value="1"/>
</dbReference>
<dbReference type="RefSeq" id="WP_160500527.1">
    <property type="nucleotide sequence ID" value="NZ_WUBI01000005.1"/>
</dbReference>
<dbReference type="EMBL" id="WUBI01000005">
    <property type="protein sequence ID" value="MWV46938.1"/>
    <property type="molecule type" value="Genomic_DNA"/>
</dbReference>
<keyword evidence="9" id="KW-0812">Transmembrane</keyword>
<dbReference type="SMART" id="SM00387">
    <property type="entry name" value="HATPase_c"/>
    <property type="match status" value="1"/>
</dbReference>
<keyword evidence="9" id="KW-0472">Membrane</keyword>
<keyword evidence="4" id="KW-0808">Transferase</keyword>
<feature type="chain" id="PRO_5031346935" description="histidine kinase" evidence="10">
    <location>
        <begin position="29"/>
        <end position="638"/>
    </location>
</feature>
<comment type="caution">
    <text evidence="12">The sequence shown here is derived from an EMBL/GenBank/DDBJ whole genome shotgun (WGS) entry which is preliminary data.</text>
</comment>
<name>A0A7X3IMZ1_9BACL</name>
<keyword evidence="3" id="KW-0597">Phosphoprotein</keyword>
<dbReference type="Gene3D" id="3.30.565.10">
    <property type="entry name" value="Histidine kinase-like ATPase, C-terminal domain"/>
    <property type="match status" value="1"/>
</dbReference>
<feature type="transmembrane region" description="Helical" evidence="9">
    <location>
        <begin position="312"/>
        <end position="333"/>
    </location>
</feature>
<evidence type="ECO:0000256" key="1">
    <source>
        <dbReference type="ARBA" id="ARBA00000085"/>
    </source>
</evidence>
<dbReference type="Gene3D" id="1.10.287.130">
    <property type="match status" value="1"/>
</dbReference>
<proteinExistence type="predicted"/>
<dbReference type="InterPro" id="IPR005467">
    <property type="entry name" value="His_kinase_dom"/>
</dbReference>
<organism evidence="12 13">
    <name type="scientific">Paenibacillus dendrobii</name>
    <dbReference type="NCBI Taxonomy" id="2691084"/>
    <lineage>
        <taxon>Bacteria</taxon>
        <taxon>Bacillati</taxon>
        <taxon>Bacillota</taxon>
        <taxon>Bacilli</taxon>
        <taxon>Bacillales</taxon>
        <taxon>Paenibacillaceae</taxon>
        <taxon>Paenibacillus</taxon>
    </lineage>
</organism>
<dbReference type="GO" id="GO:0005524">
    <property type="term" value="F:ATP binding"/>
    <property type="evidence" value="ECO:0007669"/>
    <property type="project" value="UniProtKB-KW"/>
</dbReference>
<evidence type="ECO:0000256" key="6">
    <source>
        <dbReference type="ARBA" id="ARBA00022777"/>
    </source>
</evidence>
<feature type="transmembrane region" description="Helical" evidence="9">
    <location>
        <begin position="241"/>
        <end position="261"/>
    </location>
</feature>
<feature type="transmembrane region" description="Helical" evidence="9">
    <location>
        <begin position="369"/>
        <end position="388"/>
    </location>
</feature>
<evidence type="ECO:0000256" key="4">
    <source>
        <dbReference type="ARBA" id="ARBA00022679"/>
    </source>
</evidence>
<evidence type="ECO:0000256" key="10">
    <source>
        <dbReference type="SAM" id="SignalP"/>
    </source>
</evidence>
<keyword evidence="10" id="KW-0732">Signal</keyword>
<dbReference type="InterPro" id="IPR036097">
    <property type="entry name" value="HisK_dim/P_sf"/>
</dbReference>
<feature type="transmembrane region" description="Helical" evidence="9">
    <location>
        <begin position="182"/>
        <end position="201"/>
    </location>
</feature>
<keyword evidence="6 12" id="KW-0418">Kinase</keyword>
<dbReference type="EC" id="2.7.13.3" evidence="2"/>
<sequence length="638" mass="72106">MKIVSKTAVALVLALTLISLWIPVSVFAAQDTGYPPIAGWDFKWEQPNTAAGLIESPSQDRGGWVRLNSLNNLPARDQQNQDAWYKTVLPELQSDSSALLLKKIYGRHIIIYLDGHERYEQNRSYMYDDSKILLPLNAGDAGKTLYIQVLAEKDRMGLQGEVVYGDYQKLLTQYVKSYLDDLILGSSMIFLGLVMLIAALFMRKSQLVSWLALMLVLLSIGAMILTYSPLLYSLFTGYGEVFLIVYDLALLTLLPSLTYYFEKTVGAGYKQIIRHFRKFQMVYSLFCLGFMAMNVLMKDRYFDLYYLFSVKILGYLIILQIILVVGSAIAYTVKGSRDALVFTLGFGVFGLTVLIEMICFMASQGSYELVWWKWGVLGFAIALIAVLGQKFAKNHQQILVYSRELEMFNRELQRSEKMEIISELAASVAHEVRNPLQVTRGFLQLLQGKSQNKDREYITLALKELDRASSIITDFLTFAKPEIDHVQLLELSDEFRHIEGILVPLANFQGSKMTSRIPKGLYIEGNSSKFKQAFINIVKNSIEALQEDGQIHIWAYMEQEEVVIHIRDNGEGMEPAEMARLGEPYFSNKTKGTGLGLMVTFRIIEVMRGELTFHSKKGVGTEVIVRFPAASGGETLSS</sequence>
<dbReference type="PRINTS" id="PR00344">
    <property type="entry name" value="BCTRLSENSOR"/>
</dbReference>
<keyword evidence="9" id="KW-1133">Transmembrane helix</keyword>
<dbReference type="AlphaFoldDB" id="A0A7X3IMZ1"/>
<feature type="transmembrane region" description="Helical" evidence="9">
    <location>
        <begin position="340"/>
        <end position="363"/>
    </location>
</feature>
<dbReference type="InterPro" id="IPR003594">
    <property type="entry name" value="HATPase_dom"/>
</dbReference>
<dbReference type="Pfam" id="PF00512">
    <property type="entry name" value="HisKA"/>
    <property type="match status" value="1"/>
</dbReference>
<keyword evidence="8" id="KW-0902">Two-component regulatory system</keyword>
<accession>A0A7X3IMZ1</accession>
<feature type="transmembrane region" description="Helical" evidence="9">
    <location>
        <begin position="208"/>
        <end position="235"/>
    </location>
</feature>
<evidence type="ECO:0000256" key="9">
    <source>
        <dbReference type="SAM" id="Phobius"/>
    </source>
</evidence>
<dbReference type="PANTHER" id="PTHR43065">
    <property type="entry name" value="SENSOR HISTIDINE KINASE"/>
    <property type="match status" value="1"/>
</dbReference>
<gene>
    <name evidence="12" type="ORF">GRF59_25330</name>
</gene>
<dbReference type="SMART" id="SM00388">
    <property type="entry name" value="HisKA"/>
    <property type="match status" value="1"/>
</dbReference>
<feature type="domain" description="Histidine kinase" evidence="11">
    <location>
        <begin position="427"/>
        <end position="631"/>
    </location>
</feature>
<dbReference type="PROSITE" id="PS50109">
    <property type="entry name" value="HIS_KIN"/>
    <property type="match status" value="1"/>
</dbReference>
<protein>
    <recommendedName>
        <fullName evidence="2">histidine kinase</fullName>
        <ecNumber evidence="2">2.7.13.3</ecNumber>
    </recommendedName>
</protein>
<evidence type="ECO:0000256" key="3">
    <source>
        <dbReference type="ARBA" id="ARBA00022553"/>
    </source>
</evidence>
<keyword evidence="13" id="KW-1185">Reference proteome</keyword>
<dbReference type="CDD" id="cd00082">
    <property type="entry name" value="HisKA"/>
    <property type="match status" value="1"/>
</dbReference>
<keyword evidence="7" id="KW-0067">ATP-binding</keyword>
<dbReference type="Proteomes" id="UP000460318">
    <property type="component" value="Unassembled WGS sequence"/>
</dbReference>
<evidence type="ECO:0000259" key="11">
    <source>
        <dbReference type="PROSITE" id="PS50109"/>
    </source>
</evidence>
<dbReference type="InterPro" id="IPR036890">
    <property type="entry name" value="HATPase_C_sf"/>
</dbReference>
<dbReference type="SUPFAM" id="SSF47384">
    <property type="entry name" value="Homodimeric domain of signal transducing histidine kinase"/>
    <property type="match status" value="1"/>
</dbReference>
<dbReference type="PANTHER" id="PTHR43065:SF46">
    <property type="entry name" value="C4-DICARBOXYLATE TRANSPORT SENSOR PROTEIN DCTB"/>
    <property type="match status" value="1"/>
</dbReference>
<evidence type="ECO:0000313" key="12">
    <source>
        <dbReference type="EMBL" id="MWV46938.1"/>
    </source>
</evidence>
<feature type="signal peptide" evidence="10">
    <location>
        <begin position="1"/>
        <end position="28"/>
    </location>
</feature>
<evidence type="ECO:0000256" key="8">
    <source>
        <dbReference type="ARBA" id="ARBA00023012"/>
    </source>
</evidence>
<evidence type="ECO:0000256" key="2">
    <source>
        <dbReference type="ARBA" id="ARBA00012438"/>
    </source>
</evidence>
<feature type="transmembrane region" description="Helical" evidence="9">
    <location>
        <begin position="281"/>
        <end position="297"/>
    </location>
</feature>
<dbReference type="Pfam" id="PF02518">
    <property type="entry name" value="HATPase_c"/>
    <property type="match status" value="1"/>
</dbReference>